<evidence type="ECO:0000259" key="1">
    <source>
        <dbReference type="Pfam" id="PF00004"/>
    </source>
</evidence>
<gene>
    <name evidence="2" type="ORF">GGR21_000749</name>
</gene>
<dbReference type="InterPro" id="IPR003959">
    <property type="entry name" value="ATPase_AAA_core"/>
</dbReference>
<dbReference type="AlphaFoldDB" id="A0A840CQM1"/>
<accession>A0A840CQM1</accession>
<proteinExistence type="predicted"/>
<dbReference type="Gene3D" id="3.40.50.300">
    <property type="entry name" value="P-loop containing nucleotide triphosphate hydrolases"/>
    <property type="match status" value="1"/>
</dbReference>
<dbReference type="Proteomes" id="UP000555103">
    <property type="component" value="Unassembled WGS sequence"/>
</dbReference>
<organism evidence="2 3">
    <name type="scientific">Dysgonomonas hofstadii</name>
    <dbReference type="NCBI Taxonomy" id="637886"/>
    <lineage>
        <taxon>Bacteria</taxon>
        <taxon>Pseudomonadati</taxon>
        <taxon>Bacteroidota</taxon>
        <taxon>Bacteroidia</taxon>
        <taxon>Bacteroidales</taxon>
        <taxon>Dysgonomonadaceae</taxon>
        <taxon>Dysgonomonas</taxon>
    </lineage>
</organism>
<name>A0A840CQM1_9BACT</name>
<dbReference type="EMBL" id="JACIEP010000002">
    <property type="protein sequence ID" value="MBB4034862.1"/>
    <property type="molecule type" value="Genomic_DNA"/>
</dbReference>
<evidence type="ECO:0000313" key="2">
    <source>
        <dbReference type="EMBL" id="MBB4034862.1"/>
    </source>
</evidence>
<dbReference type="InterPro" id="IPR027417">
    <property type="entry name" value="P-loop_NTPase"/>
</dbReference>
<reference evidence="2 3" key="1">
    <citation type="submission" date="2020-08" db="EMBL/GenBank/DDBJ databases">
        <title>Genomic Encyclopedia of Type Strains, Phase IV (KMG-IV): sequencing the most valuable type-strain genomes for metagenomic binning, comparative biology and taxonomic classification.</title>
        <authorList>
            <person name="Goeker M."/>
        </authorList>
    </citation>
    <scope>NUCLEOTIDE SEQUENCE [LARGE SCALE GENOMIC DNA]</scope>
    <source>
        <strain evidence="2 3">DSM 104969</strain>
    </source>
</reference>
<sequence length="208" mass="24230">MIERAWSPTDIERAKFKELEFEGEWLREIGKPQITGSWIIMGPPKNGKTSFAMMVAKYLTNFGRVCYNSIEEGFSKTMQLAFKRVDMSETKGKLILAQDNFNQMYTRLSRHKSPDIVIIDSLQFMELEFSEYKKLKVDFANKIFIFISHVDGRKPEGKTAQRIWRDANVIARVEGRRAFIESRFEPDGVGYIDIEAEFANNYWQGQSK</sequence>
<dbReference type="GO" id="GO:0016887">
    <property type="term" value="F:ATP hydrolysis activity"/>
    <property type="evidence" value="ECO:0007669"/>
    <property type="project" value="InterPro"/>
</dbReference>
<dbReference type="SUPFAM" id="SSF52540">
    <property type="entry name" value="P-loop containing nucleoside triphosphate hydrolases"/>
    <property type="match status" value="1"/>
</dbReference>
<protein>
    <submittedName>
        <fullName evidence="2">Nucleoside-triphosphatase THEP1</fullName>
    </submittedName>
</protein>
<keyword evidence="3" id="KW-1185">Reference proteome</keyword>
<dbReference type="GO" id="GO:0005524">
    <property type="term" value="F:ATP binding"/>
    <property type="evidence" value="ECO:0007669"/>
    <property type="project" value="InterPro"/>
</dbReference>
<comment type="caution">
    <text evidence="2">The sequence shown here is derived from an EMBL/GenBank/DDBJ whole genome shotgun (WGS) entry which is preliminary data.</text>
</comment>
<feature type="domain" description="ATPase AAA-type core" evidence="1">
    <location>
        <begin position="39"/>
        <end position="122"/>
    </location>
</feature>
<dbReference type="RefSeq" id="WP_183305799.1">
    <property type="nucleotide sequence ID" value="NZ_JACIEP010000002.1"/>
</dbReference>
<dbReference type="Pfam" id="PF00004">
    <property type="entry name" value="AAA"/>
    <property type="match status" value="1"/>
</dbReference>
<evidence type="ECO:0000313" key="3">
    <source>
        <dbReference type="Proteomes" id="UP000555103"/>
    </source>
</evidence>